<evidence type="ECO:0008006" key="4">
    <source>
        <dbReference type="Google" id="ProtNLM"/>
    </source>
</evidence>
<keyword evidence="1" id="KW-0472">Membrane</keyword>
<evidence type="ECO:0000313" key="3">
    <source>
        <dbReference type="Proteomes" id="UP000697995"/>
    </source>
</evidence>
<dbReference type="RefSeq" id="WP_133219029.1">
    <property type="nucleotide sequence ID" value="NZ_NRSG01000074.1"/>
</dbReference>
<dbReference type="InterPro" id="IPR009495">
    <property type="entry name" value="NrsF"/>
</dbReference>
<feature type="transmembrane region" description="Helical" evidence="1">
    <location>
        <begin position="59"/>
        <end position="82"/>
    </location>
</feature>
<dbReference type="Pfam" id="PF06532">
    <property type="entry name" value="NrsF"/>
    <property type="match status" value="1"/>
</dbReference>
<gene>
    <name evidence="2" type="ORF">CKO45_11915</name>
</gene>
<keyword evidence="3" id="KW-1185">Reference proteome</keyword>
<dbReference type="EMBL" id="NRSG01000074">
    <property type="protein sequence ID" value="MBK1658940.1"/>
    <property type="molecule type" value="Genomic_DNA"/>
</dbReference>
<feature type="transmembrane region" description="Helical" evidence="1">
    <location>
        <begin position="88"/>
        <end position="111"/>
    </location>
</feature>
<evidence type="ECO:0000313" key="2">
    <source>
        <dbReference type="EMBL" id="MBK1658940.1"/>
    </source>
</evidence>
<keyword evidence="1" id="KW-1133">Transmembrane helix</keyword>
<proteinExistence type="predicted"/>
<feature type="transmembrane region" description="Helical" evidence="1">
    <location>
        <begin position="132"/>
        <end position="151"/>
    </location>
</feature>
<name>A0ABS1CX91_9PROT</name>
<organism evidence="2 3">
    <name type="scientific">Paracraurococcus ruber</name>
    <dbReference type="NCBI Taxonomy" id="77675"/>
    <lineage>
        <taxon>Bacteria</taxon>
        <taxon>Pseudomonadati</taxon>
        <taxon>Pseudomonadota</taxon>
        <taxon>Alphaproteobacteria</taxon>
        <taxon>Acetobacterales</taxon>
        <taxon>Roseomonadaceae</taxon>
        <taxon>Paracraurococcus</taxon>
    </lineage>
</organism>
<dbReference type="Proteomes" id="UP000697995">
    <property type="component" value="Unassembled WGS sequence"/>
</dbReference>
<accession>A0ABS1CX91</accession>
<protein>
    <recommendedName>
        <fullName evidence="4">DUF1109 domain-containing protein</fullName>
    </recommendedName>
</protein>
<comment type="caution">
    <text evidence="2">The sequence shown here is derived from an EMBL/GenBank/DDBJ whole genome shotgun (WGS) entry which is preliminary data.</text>
</comment>
<sequence length="217" mass="22986">MRSEELIGRLAADLRPVRPMPPPALQALQWLLLALLVIGCAVAVYGLRHDIHDRMAIMWDVGQFLASVATGIAAAFAAALLARPDRPGAWALLPVGPLLLWLAALGWGTFADVHRIGPEAMAMDTSWGCLKFILGTGTPLTVALLLLLRHAGPVRPLPVLLLGGLASASLASAGLSLFHHLDAMLMVLIWHGSAVAVLVVLAWALGARLLLQVPRQG</sequence>
<feature type="transmembrane region" description="Helical" evidence="1">
    <location>
        <begin position="185"/>
        <end position="205"/>
    </location>
</feature>
<keyword evidence="1" id="KW-0812">Transmembrane</keyword>
<reference evidence="2 3" key="1">
    <citation type="journal article" date="2020" name="Microorganisms">
        <title>Osmotic Adaptation and Compatible Solute Biosynthesis of Phototrophic Bacteria as Revealed from Genome Analyses.</title>
        <authorList>
            <person name="Imhoff J.F."/>
            <person name="Rahn T."/>
            <person name="Kunzel S."/>
            <person name="Keller A."/>
            <person name="Neulinger S.C."/>
        </authorList>
    </citation>
    <scope>NUCLEOTIDE SEQUENCE [LARGE SCALE GENOMIC DNA]</scope>
    <source>
        <strain evidence="2 3">DSM 15382</strain>
    </source>
</reference>
<evidence type="ECO:0000256" key="1">
    <source>
        <dbReference type="SAM" id="Phobius"/>
    </source>
</evidence>
<feature type="transmembrane region" description="Helical" evidence="1">
    <location>
        <begin position="157"/>
        <end position="178"/>
    </location>
</feature>
<feature type="transmembrane region" description="Helical" evidence="1">
    <location>
        <begin position="27"/>
        <end position="47"/>
    </location>
</feature>